<reference evidence="9" key="1">
    <citation type="journal article" date="2016" name="Nat. Commun.">
        <title>The Gonium pectorale genome demonstrates co-option of cell cycle regulation during the evolution of multicellularity.</title>
        <authorList>
            <person name="Hanschen E.R."/>
            <person name="Marriage T.N."/>
            <person name="Ferris P.J."/>
            <person name="Hamaji T."/>
            <person name="Toyoda A."/>
            <person name="Fujiyama A."/>
            <person name="Neme R."/>
            <person name="Noguchi H."/>
            <person name="Minakuchi Y."/>
            <person name="Suzuki M."/>
            <person name="Kawai-Toyooka H."/>
            <person name="Smith D.R."/>
            <person name="Sparks H."/>
            <person name="Anderson J."/>
            <person name="Bakaric R."/>
            <person name="Luria V."/>
            <person name="Karger A."/>
            <person name="Kirschner M.W."/>
            <person name="Durand P.M."/>
            <person name="Michod R.E."/>
            <person name="Nozaki H."/>
            <person name="Olson B.J."/>
        </authorList>
    </citation>
    <scope>NUCLEOTIDE SEQUENCE [LARGE SCALE GENOMIC DNA]</scope>
    <source>
        <strain evidence="9">NIES-2863</strain>
    </source>
</reference>
<comment type="similarity">
    <text evidence="2">Belongs to the SNAPC3/SRD2 family.</text>
</comment>
<dbReference type="GO" id="GO:0003681">
    <property type="term" value="F:bent DNA binding"/>
    <property type="evidence" value="ECO:0007669"/>
    <property type="project" value="TreeGrafter"/>
</dbReference>
<dbReference type="GO" id="GO:0005634">
    <property type="term" value="C:nucleus"/>
    <property type="evidence" value="ECO:0007669"/>
    <property type="project" value="UniProtKB-SubCell"/>
</dbReference>
<comment type="subcellular location">
    <subcellularLocation>
        <location evidence="1">Nucleus</location>
    </subcellularLocation>
</comment>
<name>A0A150G3P1_GONPE</name>
<comment type="caution">
    <text evidence="8">The sequence shown here is derived from an EMBL/GenBank/DDBJ whole genome shotgun (WGS) entry which is preliminary data.</text>
</comment>
<keyword evidence="6" id="KW-0539">Nucleus</keyword>
<dbReference type="GO" id="GO:0001046">
    <property type="term" value="F:core promoter sequence-specific DNA binding"/>
    <property type="evidence" value="ECO:0007669"/>
    <property type="project" value="TreeGrafter"/>
</dbReference>
<evidence type="ECO:0008006" key="10">
    <source>
        <dbReference type="Google" id="ProtNLM"/>
    </source>
</evidence>
<evidence type="ECO:0000313" key="8">
    <source>
        <dbReference type="EMBL" id="KXZ44467.1"/>
    </source>
</evidence>
<keyword evidence="3" id="KW-0805">Transcription regulation</keyword>
<feature type="region of interest" description="Disordered" evidence="7">
    <location>
        <begin position="224"/>
        <end position="259"/>
    </location>
</feature>
<dbReference type="AlphaFoldDB" id="A0A150G3P1"/>
<dbReference type="InterPro" id="IPR022042">
    <property type="entry name" value="snRNA-activating_su3"/>
</dbReference>
<dbReference type="GO" id="GO:0000978">
    <property type="term" value="F:RNA polymerase II cis-regulatory region sequence-specific DNA binding"/>
    <property type="evidence" value="ECO:0007669"/>
    <property type="project" value="TreeGrafter"/>
</dbReference>
<keyword evidence="9" id="KW-1185">Reference proteome</keyword>
<evidence type="ECO:0000256" key="2">
    <source>
        <dbReference type="ARBA" id="ARBA00010410"/>
    </source>
</evidence>
<dbReference type="GO" id="GO:0042796">
    <property type="term" value="P:snRNA transcription by RNA polymerase III"/>
    <property type="evidence" value="ECO:0007669"/>
    <property type="project" value="TreeGrafter"/>
</dbReference>
<dbReference type="GO" id="GO:0019185">
    <property type="term" value="C:snRNA-activating protein complex"/>
    <property type="evidence" value="ECO:0007669"/>
    <property type="project" value="TreeGrafter"/>
</dbReference>
<proteinExistence type="inferred from homology"/>
<dbReference type="OrthoDB" id="549257at2759"/>
<dbReference type="Proteomes" id="UP000075714">
    <property type="component" value="Unassembled WGS sequence"/>
</dbReference>
<gene>
    <name evidence="8" type="ORF">GPECTOR_67g307</name>
</gene>
<sequence length="259" mass="27759">MGPPAAGPAAAAAAGPAAAPLGSLPASHGSYVYLEGRFFVDVRYPEAEDYSRPIRELCRAHGVRPTALRPDRGWRPGLVGEAGQPVPEPAAMHETRLADLSVRTANHPTGIFCHRACCEHLIFIRDVRRWHPGDPPCRSAYPLQLRHRDRAGVPLVRRRCGLCESRPAELVTHDDPLAPSNPCIMCRECFDMLHISSRGERIAPAVSVQPYNPALDIASQGAWAIPPAPPAAQGRGSSPTPPGAAATAGGNKPTAKRRR</sequence>
<keyword evidence="5" id="KW-0804">Transcription</keyword>
<dbReference type="GO" id="GO:0042795">
    <property type="term" value="P:snRNA transcription by RNA polymerase II"/>
    <property type="evidence" value="ECO:0007669"/>
    <property type="project" value="TreeGrafter"/>
</dbReference>
<evidence type="ECO:0000256" key="6">
    <source>
        <dbReference type="ARBA" id="ARBA00023242"/>
    </source>
</evidence>
<evidence type="ECO:0000256" key="1">
    <source>
        <dbReference type="ARBA" id="ARBA00004123"/>
    </source>
</evidence>
<evidence type="ECO:0000256" key="7">
    <source>
        <dbReference type="SAM" id="MobiDB-lite"/>
    </source>
</evidence>
<accession>A0A150G3P1</accession>
<evidence type="ECO:0000313" key="9">
    <source>
        <dbReference type="Proteomes" id="UP000075714"/>
    </source>
</evidence>
<dbReference type="STRING" id="33097.A0A150G3P1"/>
<dbReference type="PANTHER" id="PTHR13421:SF16">
    <property type="entry name" value="SNRNA-ACTIVATING PROTEIN COMPLEX SUBUNIT 3"/>
    <property type="match status" value="1"/>
</dbReference>
<dbReference type="GO" id="GO:0001006">
    <property type="term" value="F:RNA polymerase III type 3 promoter sequence-specific DNA binding"/>
    <property type="evidence" value="ECO:0007669"/>
    <property type="project" value="TreeGrafter"/>
</dbReference>
<keyword evidence="4" id="KW-0238">DNA-binding</keyword>
<dbReference type="PANTHER" id="PTHR13421">
    <property type="entry name" value="SNRNA-ACTIVATING PROTEIN COMPLEX SUBUNIT 3"/>
    <property type="match status" value="1"/>
</dbReference>
<evidence type="ECO:0000256" key="5">
    <source>
        <dbReference type="ARBA" id="ARBA00023163"/>
    </source>
</evidence>
<dbReference type="EMBL" id="LSYV01000068">
    <property type="protein sequence ID" value="KXZ44467.1"/>
    <property type="molecule type" value="Genomic_DNA"/>
</dbReference>
<evidence type="ECO:0000256" key="3">
    <source>
        <dbReference type="ARBA" id="ARBA00023015"/>
    </source>
</evidence>
<dbReference type="Pfam" id="PF12251">
    <property type="entry name" value="SNAPC3"/>
    <property type="match status" value="1"/>
</dbReference>
<organism evidence="8 9">
    <name type="scientific">Gonium pectorale</name>
    <name type="common">Green alga</name>
    <dbReference type="NCBI Taxonomy" id="33097"/>
    <lineage>
        <taxon>Eukaryota</taxon>
        <taxon>Viridiplantae</taxon>
        <taxon>Chlorophyta</taxon>
        <taxon>core chlorophytes</taxon>
        <taxon>Chlorophyceae</taxon>
        <taxon>CS clade</taxon>
        <taxon>Chlamydomonadales</taxon>
        <taxon>Volvocaceae</taxon>
        <taxon>Gonium</taxon>
    </lineage>
</organism>
<protein>
    <recommendedName>
        <fullName evidence="10">snRNA-activating protein complex subunit 3</fullName>
    </recommendedName>
</protein>
<evidence type="ECO:0000256" key="4">
    <source>
        <dbReference type="ARBA" id="ARBA00023125"/>
    </source>
</evidence>